<accession>A0A222FFW2</accession>
<protein>
    <recommendedName>
        <fullName evidence="4">Lipoprotein</fullName>
    </recommendedName>
</protein>
<dbReference type="EMBL" id="CP022530">
    <property type="protein sequence ID" value="ASP37384.1"/>
    <property type="molecule type" value="Genomic_DNA"/>
</dbReference>
<dbReference type="PROSITE" id="PS51257">
    <property type="entry name" value="PROKAR_LIPOPROTEIN"/>
    <property type="match status" value="1"/>
</dbReference>
<keyword evidence="3" id="KW-1185">Reference proteome</keyword>
<dbReference type="KEGG" id="bsan:CHH28_01225"/>
<reference evidence="2 3" key="1">
    <citation type="submission" date="2017-07" db="EMBL/GenBank/DDBJ databases">
        <title>Annotated genome sequence of Bacterioplanes sanyensis isolated from Red Sea.</title>
        <authorList>
            <person name="Rehman Z.U."/>
        </authorList>
    </citation>
    <scope>NUCLEOTIDE SEQUENCE [LARGE SCALE GENOMIC DNA]</scope>
    <source>
        <strain evidence="2 3">NV9</strain>
    </source>
</reference>
<evidence type="ECO:0000256" key="1">
    <source>
        <dbReference type="SAM" id="MobiDB-lite"/>
    </source>
</evidence>
<sequence>MKKIFPLFFLAVISGCGGDSSGSNNDSDGTTIDNDDQKSEYMDPSDFSAHFNNSRDPETETTEEYEAEEARRLAEVANTKLIKEIDGSYDADTGYATVRIAFGYSINEKFQGPSYLINSSVWGTTNSRSDIVFLNETEAFKFYSSDLIPNCEIRDKYNSEHKETHCDIQFPVERNKYRDYDYHFLFDLKVDTVQGFSSKHHGSLGSSYSKDIPIAELRSISIIDLKTNTVFGTMFPYK</sequence>
<proteinExistence type="predicted"/>
<name>A0A222FFW2_9GAMM</name>
<evidence type="ECO:0000313" key="2">
    <source>
        <dbReference type="EMBL" id="ASP37384.1"/>
    </source>
</evidence>
<feature type="region of interest" description="Disordered" evidence="1">
    <location>
        <begin position="19"/>
        <end position="62"/>
    </location>
</feature>
<dbReference type="Proteomes" id="UP000202440">
    <property type="component" value="Chromosome"/>
</dbReference>
<evidence type="ECO:0000313" key="3">
    <source>
        <dbReference type="Proteomes" id="UP000202440"/>
    </source>
</evidence>
<evidence type="ECO:0008006" key="4">
    <source>
        <dbReference type="Google" id="ProtNLM"/>
    </source>
</evidence>
<dbReference type="AlphaFoldDB" id="A0A222FFW2"/>
<gene>
    <name evidence="2" type="ORF">CHH28_01225</name>
</gene>
<dbReference type="RefSeq" id="WP_094058602.1">
    <property type="nucleotide sequence ID" value="NZ_CP022530.1"/>
</dbReference>
<organism evidence="2 3">
    <name type="scientific">Bacterioplanes sanyensis</name>
    <dbReference type="NCBI Taxonomy" id="1249553"/>
    <lineage>
        <taxon>Bacteria</taxon>
        <taxon>Pseudomonadati</taxon>
        <taxon>Pseudomonadota</taxon>
        <taxon>Gammaproteobacteria</taxon>
        <taxon>Oceanospirillales</taxon>
        <taxon>Oceanospirillaceae</taxon>
        <taxon>Bacterioplanes</taxon>
    </lineage>
</organism>